<comment type="caution">
    <text evidence="3">The sequence shown here is derived from an EMBL/GenBank/DDBJ whole genome shotgun (WGS) entry which is preliminary data.</text>
</comment>
<name>A0A4Z0F999_9GAMM</name>
<organism evidence="3 4">
    <name type="scientific">Candidatus Macondimonas diazotrophica</name>
    <dbReference type="NCBI Taxonomy" id="2305248"/>
    <lineage>
        <taxon>Bacteria</taxon>
        <taxon>Pseudomonadati</taxon>
        <taxon>Pseudomonadota</taxon>
        <taxon>Gammaproteobacteria</taxon>
        <taxon>Chromatiales</taxon>
        <taxon>Ectothiorhodospiraceae</taxon>
        <taxon>Candidatus Macondimonas</taxon>
    </lineage>
</organism>
<dbReference type="EMBL" id="SRIO01000011">
    <property type="protein sequence ID" value="TFZ82231.1"/>
    <property type="molecule type" value="Genomic_DNA"/>
</dbReference>
<evidence type="ECO:0000313" key="4">
    <source>
        <dbReference type="Proteomes" id="UP000297890"/>
    </source>
</evidence>
<sequence>MPSCRITHGGISTMNSYWIAPAVALSYFGSTAVLLWRAWRMLNGRPAGKAGALTLAAAGFVLHTLMLSPVLAQASLHLGFSGVILLMGWQLVLLLLLGSMRAPLENLGILLFPILAISVLLYRPHATGATGTVASGPVELHILTASIAYSLVILAGAQAILLMIQNHLLHRHRTNGIVRVFPPLQTMERLLFQLIGLAFFVLSLALLSGMVFVEHLFAQHLVHKTVLSILAWIILGMLLWGHHRFGWRGKVAVRWTLSGGAVLTMGYFGSKFVLETLLGRQWG</sequence>
<feature type="transmembrane region" description="Helical" evidence="1">
    <location>
        <begin position="253"/>
        <end position="274"/>
    </location>
</feature>
<evidence type="ECO:0000259" key="2">
    <source>
        <dbReference type="Pfam" id="PF01578"/>
    </source>
</evidence>
<dbReference type="GO" id="GO:0020037">
    <property type="term" value="F:heme binding"/>
    <property type="evidence" value="ECO:0007669"/>
    <property type="project" value="InterPro"/>
</dbReference>
<dbReference type="PANTHER" id="PTHR38034:SF1">
    <property type="entry name" value="INNER MEMBRANE PROTEIN YPJD"/>
    <property type="match status" value="1"/>
</dbReference>
<evidence type="ECO:0000313" key="3">
    <source>
        <dbReference type="EMBL" id="TFZ82231.1"/>
    </source>
</evidence>
<feature type="transmembrane region" description="Helical" evidence="1">
    <location>
        <begin position="78"/>
        <end position="97"/>
    </location>
</feature>
<keyword evidence="1" id="KW-1133">Transmembrane helix</keyword>
<protein>
    <recommendedName>
        <fullName evidence="2">Cytochrome c assembly protein domain-containing protein</fullName>
    </recommendedName>
</protein>
<dbReference type="Proteomes" id="UP000297890">
    <property type="component" value="Unassembled WGS sequence"/>
</dbReference>
<dbReference type="AlphaFoldDB" id="A0A4Z0F999"/>
<dbReference type="InterPro" id="IPR052372">
    <property type="entry name" value="YpjD/HemX"/>
</dbReference>
<feature type="domain" description="Cytochrome c assembly protein" evidence="2">
    <location>
        <begin position="57"/>
        <end position="277"/>
    </location>
</feature>
<feature type="transmembrane region" description="Helical" evidence="1">
    <location>
        <begin position="17"/>
        <end position="39"/>
    </location>
</feature>
<feature type="transmembrane region" description="Helical" evidence="1">
    <location>
        <begin position="51"/>
        <end position="72"/>
    </location>
</feature>
<reference evidence="3 4" key="1">
    <citation type="journal article" date="2019" name="ISME J.">
        <title>Candidatus Macondimonas diazotrophica, a novel gammaproteobacterial genus dominating crude-oil-contaminated coastal sediments.</title>
        <authorList>
            <person name="Karthikeyan S."/>
            <person name="Konstantinidis K."/>
        </authorList>
    </citation>
    <scope>NUCLEOTIDE SEQUENCE [LARGE SCALE GENOMIC DNA]</scope>
    <source>
        <strain evidence="3 4">KTK01</strain>
    </source>
</reference>
<keyword evidence="1" id="KW-0812">Transmembrane</keyword>
<accession>A0A4Z0F999</accession>
<gene>
    <name evidence="3" type="ORF">E4680_09465</name>
</gene>
<keyword evidence="4" id="KW-1185">Reference proteome</keyword>
<dbReference type="Pfam" id="PF01578">
    <property type="entry name" value="Cytochrom_C_asm"/>
    <property type="match status" value="1"/>
</dbReference>
<proteinExistence type="predicted"/>
<dbReference type="OrthoDB" id="9780793at2"/>
<keyword evidence="1" id="KW-0472">Membrane</keyword>
<feature type="transmembrane region" description="Helical" evidence="1">
    <location>
        <begin position="190"/>
        <end position="213"/>
    </location>
</feature>
<feature type="transmembrane region" description="Helical" evidence="1">
    <location>
        <begin position="142"/>
        <end position="169"/>
    </location>
</feature>
<feature type="transmembrane region" description="Helical" evidence="1">
    <location>
        <begin position="104"/>
        <end position="122"/>
    </location>
</feature>
<evidence type="ECO:0000256" key="1">
    <source>
        <dbReference type="SAM" id="Phobius"/>
    </source>
</evidence>
<dbReference type="InterPro" id="IPR002541">
    <property type="entry name" value="Cyt_c_assembly"/>
</dbReference>
<dbReference type="GO" id="GO:0017004">
    <property type="term" value="P:cytochrome complex assembly"/>
    <property type="evidence" value="ECO:0007669"/>
    <property type="project" value="InterPro"/>
</dbReference>
<feature type="transmembrane region" description="Helical" evidence="1">
    <location>
        <begin position="225"/>
        <end position="241"/>
    </location>
</feature>
<dbReference type="PANTHER" id="PTHR38034">
    <property type="entry name" value="INNER MEMBRANE PROTEIN YPJD"/>
    <property type="match status" value="1"/>
</dbReference>